<comment type="caution">
    <text evidence="2">The sequence shown here is derived from an EMBL/GenBank/DDBJ whole genome shotgun (WGS) entry which is preliminary data.</text>
</comment>
<organism evidence="2 3">
    <name type="scientific">Bacillus cereus</name>
    <dbReference type="NCBI Taxonomy" id="1396"/>
    <lineage>
        <taxon>Bacteria</taxon>
        <taxon>Bacillati</taxon>
        <taxon>Bacillota</taxon>
        <taxon>Bacilli</taxon>
        <taxon>Bacillales</taxon>
        <taxon>Bacillaceae</taxon>
        <taxon>Bacillus</taxon>
        <taxon>Bacillus cereus group</taxon>
    </lineage>
</organism>
<protein>
    <submittedName>
        <fullName evidence="2">DUF2185 domain-containing protein</fullName>
    </submittedName>
</protein>
<dbReference type="EMBL" id="NVMX01000005">
    <property type="protein sequence ID" value="PEA00078.1"/>
    <property type="molecule type" value="Genomic_DNA"/>
</dbReference>
<accession>A0A9X6T3B5</accession>
<evidence type="ECO:0000259" key="1">
    <source>
        <dbReference type="Pfam" id="PF09951"/>
    </source>
</evidence>
<gene>
    <name evidence="2" type="ORF">CON36_04225</name>
</gene>
<proteinExistence type="predicted"/>
<sequence length="119" mass="13484">MRSVNMKIDNSDYGGFIISKNVVAGKPIRYTFREKSEVPQLNGWTIYSSEDNDEYVNDSSNFQVLGANFVLEIAPVMLEIFDAPYGTDLCWLYKEGVHVGFYDLISEDEKDIGQIVKGN</sequence>
<dbReference type="Proteomes" id="UP000219922">
    <property type="component" value="Unassembled WGS sequence"/>
</dbReference>
<feature type="domain" description="Immunity protein Imm33" evidence="1">
    <location>
        <begin position="17"/>
        <end position="89"/>
    </location>
</feature>
<dbReference type="AlphaFoldDB" id="A0A9X6T3B5"/>
<dbReference type="Pfam" id="PF09951">
    <property type="entry name" value="Imm33"/>
    <property type="match status" value="1"/>
</dbReference>
<evidence type="ECO:0000313" key="2">
    <source>
        <dbReference type="EMBL" id="PEA00078.1"/>
    </source>
</evidence>
<name>A0A9X6T3B5_BACCE</name>
<reference evidence="2 3" key="1">
    <citation type="submission" date="2017-09" db="EMBL/GenBank/DDBJ databases">
        <title>Large-scale bioinformatics analysis of Bacillus genomes uncovers conserved roles of natural products in bacterial physiology.</title>
        <authorList>
            <consortium name="Agbiome Team Llc"/>
            <person name="Bleich R.M."/>
            <person name="Grubbs K.J."/>
            <person name="Santa Maria K.C."/>
            <person name="Allen S.E."/>
            <person name="Farag S."/>
            <person name="Shank E.A."/>
            <person name="Bowers A."/>
        </authorList>
    </citation>
    <scope>NUCLEOTIDE SEQUENCE [LARGE SCALE GENOMIC DNA]</scope>
    <source>
        <strain evidence="2 3">AFS092789</strain>
    </source>
</reference>
<evidence type="ECO:0000313" key="3">
    <source>
        <dbReference type="Proteomes" id="UP000219922"/>
    </source>
</evidence>
<dbReference type="InterPro" id="IPR018689">
    <property type="entry name" value="Imm33_dom"/>
</dbReference>